<protein>
    <recommendedName>
        <fullName evidence="4">Glycosyltransferase RgtA/B/C/D-like domain-containing protein</fullName>
    </recommendedName>
</protein>
<dbReference type="Proteomes" id="UP000228947">
    <property type="component" value="Unassembled WGS sequence"/>
</dbReference>
<dbReference type="AlphaFoldDB" id="A0A2M8PZS1"/>
<comment type="caution">
    <text evidence="2">The sequence shown here is derived from an EMBL/GenBank/DDBJ whole genome shotgun (WGS) entry which is preliminary data.</text>
</comment>
<evidence type="ECO:0000313" key="2">
    <source>
        <dbReference type="EMBL" id="PJF43040.1"/>
    </source>
</evidence>
<feature type="transmembrane region" description="Helical" evidence="1">
    <location>
        <begin position="327"/>
        <end position="347"/>
    </location>
</feature>
<name>A0A2M8PZS1_9CHLR</name>
<dbReference type="EMBL" id="PGTL01000005">
    <property type="protein sequence ID" value="PJF43040.1"/>
    <property type="molecule type" value="Genomic_DNA"/>
</dbReference>
<feature type="transmembrane region" description="Helical" evidence="1">
    <location>
        <begin position="215"/>
        <end position="234"/>
    </location>
</feature>
<feature type="transmembrane region" description="Helical" evidence="1">
    <location>
        <begin position="174"/>
        <end position="203"/>
    </location>
</feature>
<gene>
    <name evidence="2" type="ORF">CUN50_01955</name>
</gene>
<evidence type="ECO:0000313" key="3">
    <source>
        <dbReference type="Proteomes" id="UP000228947"/>
    </source>
</evidence>
<organism evidence="2 3">
    <name type="scientific">Candidatus Thermofonsia Clade 1 bacterium</name>
    <dbReference type="NCBI Taxonomy" id="2364210"/>
    <lineage>
        <taxon>Bacteria</taxon>
        <taxon>Bacillati</taxon>
        <taxon>Chloroflexota</taxon>
        <taxon>Candidatus Thermofontia</taxon>
        <taxon>Candidatus Thermofonsia Clade 1</taxon>
    </lineage>
</organism>
<keyword evidence="1" id="KW-1133">Transmembrane helix</keyword>
<accession>A0A2M8PZS1</accession>
<feature type="transmembrane region" description="Helical" evidence="1">
    <location>
        <begin position="428"/>
        <end position="448"/>
    </location>
</feature>
<feature type="transmembrane region" description="Helical" evidence="1">
    <location>
        <begin position="267"/>
        <end position="287"/>
    </location>
</feature>
<reference evidence="2 3" key="1">
    <citation type="submission" date="2017-11" db="EMBL/GenBank/DDBJ databases">
        <title>Evolution of Phototrophy in the Chloroflexi Phylum Driven by Horizontal Gene Transfer.</title>
        <authorList>
            <person name="Ward L.M."/>
            <person name="Hemp J."/>
            <person name="Shih P.M."/>
            <person name="Mcglynn S.E."/>
            <person name="Fischer W."/>
        </authorList>
    </citation>
    <scope>NUCLEOTIDE SEQUENCE [LARGE SCALE GENOMIC DNA]</scope>
    <source>
        <strain evidence="2">CP1_1M</strain>
    </source>
</reference>
<evidence type="ECO:0008006" key="4">
    <source>
        <dbReference type="Google" id="ProtNLM"/>
    </source>
</evidence>
<sequence>MNARIALSLFVGLSALYFAVFTGHPVSGDERLLFDMARSLTIDGTFELALSADQRPGFAVGPHEIMPSAEVEPLQAYLSAPLVLLARALPEIGVMHTVWLFNLLVTALTAVLLYAYGIQLGYRRKVSALTALIFGIGTIAFPYAQLYFREPLLGLCSLAAGYLTERWLAAPRRVVWLIAAFGAVLAAVLTKRAGLFFVIVPLLGVANVLRAQRSAWRIGLIGALLALGIVALRWEGLVGRLFTPERLERAAHNLSEALAAYLVSPGFSLWVFSPILLAGLIGAVRLWHARRFRLVMLPLVVLLGFAIGHPLLHGDYWYGGLAWGTRFLVPTTPFLCLWLLPIVESFLGRMARIGKLAFMALLLLSIAVQAVAISLPPTRYGYALAQASQREGRPIVAWREGVWDVRYQPILVTLQQIGEAPSAVAWDVLHVGGIILPLCALSLGLAFLGLWRRSLAWLSLLALIGTLYIGLRVLYADPRYGGDNAELWSALRVIEAALKDGDFLLVNSDAYRPFIANYYKGANPAYVIPTPEGETVDPDNPPAVISANPEKRANPYFQSMFARMAQRSRRWLFLTEYTPFTRNRYRVTEEFLARHYFPSEELFSAPYARVLTFAPISAPPMRVPPFPKYTAEIAFGAVTLIGFDLPRGTTYRAGEFLPIALLWRAEGFPPDLDPLDYSVNLSLVNAEGITVAQRVAQPRGTFGGFTTWQPGALYRDHHALQLPEELPAGTYQLWLLLTDWRDGSALPLRNGSGQHVVLIALEIAAR</sequence>
<evidence type="ECO:0000256" key="1">
    <source>
        <dbReference type="SAM" id="Phobius"/>
    </source>
</evidence>
<keyword evidence="1" id="KW-0812">Transmembrane</keyword>
<proteinExistence type="predicted"/>
<keyword evidence="1" id="KW-0472">Membrane</keyword>
<feature type="transmembrane region" description="Helical" evidence="1">
    <location>
        <begin position="294"/>
        <end position="312"/>
    </location>
</feature>
<feature type="transmembrane region" description="Helical" evidence="1">
    <location>
        <begin position="455"/>
        <end position="475"/>
    </location>
</feature>
<feature type="transmembrane region" description="Helical" evidence="1">
    <location>
        <begin position="98"/>
        <end position="116"/>
    </location>
</feature>
<feature type="transmembrane region" description="Helical" evidence="1">
    <location>
        <begin position="356"/>
        <end position="375"/>
    </location>
</feature>
<feature type="transmembrane region" description="Helical" evidence="1">
    <location>
        <begin position="128"/>
        <end position="148"/>
    </location>
</feature>